<dbReference type="AlphaFoldDB" id="C6LB93"/>
<reference evidence="1" key="1">
    <citation type="submission" date="2009-07" db="EMBL/GenBank/DDBJ databases">
        <authorList>
            <person name="Weinstock G."/>
            <person name="Sodergren E."/>
            <person name="Clifton S."/>
            <person name="Fulton L."/>
            <person name="Fulton B."/>
            <person name="Courtney L."/>
            <person name="Fronick C."/>
            <person name="Harrison M."/>
            <person name="Strong C."/>
            <person name="Farmer C."/>
            <person name="Delahaunty K."/>
            <person name="Markovic C."/>
            <person name="Hall O."/>
            <person name="Minx P."/>
            <person name="Tomlinson C."/>
            <person name="Mitreva M."/>
            <person name="Nelson J."/>
            <person name="Hou S."/>
            <person name="Wollam A."/>
            <person name="Pepin K.H."/>
            <person name="Johnson M."/>
            <person name="Bhonagiri V."/>
            <person name="Nash W.E."/>
            <person name="Warren W."/>
            <person name="Chinwalla A."/>
            <person name="Mardis E.R."/>
            <person name="Wilson R.K."/>
        </authorList>
    </citation>
    <scope>NUCLEOTIDE SEQUENCE [LARGE SCALE GENOMIC DNA]</scope>
    <source>
        <strain evidence="1">DSM 14469</strain>
    </source>
</reference>
<proteinExistence type="predicted"/>
<keyword evidence="2" id="KW-1185">Reference proteome</keyword>
<evidence type="ECO:0000313" key="1">
    <source>
        <dbReference type="EMBL" id="EET62224.1"/>
    </source>
</evidence>
<dbReference type="Proteomes" id="UP000005561">
    <property type="component" value="Unassembled WGS sequence"/>
</dbReference>
<gene>
    <name evidence="1" type="ORF">BRYFOR_05888</name>
</gene>
<comment type="caution">
    <text evidence="1">The sequence shown here is derived from an EMBL/GenBank/DDBJ whole genome shotgun (WGS) entry which is preliminary data.</text>
</comment>
<name>C6LB93_9FIRM</name>
<evidence type="ECO:0000313" key="2">
    <source>
        <dbReference type="Proteomes" id="UP000005561"/>
    </source>
</evidence>
<protein>
    <submittedName>
        <fullName evidence="1">Uncharacterized protein</fullName>
    </submittedName>
</protein>
<accession>C6LB93</accession>
<dbReference type="EMBL" id="ACCL02000003">
    <property type="protein sequence ID" value="EET62224.1"/>
    <property type="molecule type" value="Genomic_DNA"/>
</dbReference>
<sequence>MLPLCSQNLQNLPIVCRQTYDAGFPAKVLADFNEIPLAKRILYGFANGVSSDALGEFYVYDSSD</sequence>
<organism evidence="1 2">
    <name type="scientific">Marvinbryantia formatexigens DSM 14469</name>
    <dbReference type="NCBI Taxonomy" id="478749"/>
    <lineage>
        <taxon>Bacteria</taxon>
        <taxon>Bacillati</taxon>
        <taxon>Bacillota</taxon>
        <taxon>Clostridia</taxon>
        <taxon>Lachnospirales</taxon>
        <taxon>Lachnospiraceae</taxon>
        <taxon>Marvinbryantia</taxon>
    </lineage>
</organism>